<comment type="caution">
    <text evidence="1">The sequence shown here is derived from an EMBL/GenBank/DDBJ whole genome shotgun (WGS) entry which is preliminary data.</text>
</comment>
<sequence length="537" mass="59744">MFFLMGKEPTHPEQMVHHLKTQHIEPEMLPQQGWNPPLLIKTNHWLWETFYPSKILMVNKNLLVLIVITSMKSKIGYTESFLHVPTTVSTNSRLINVAMPLLPPPTRSLSSTGPHSQALWMYSPWLGQYSNTMPVLAPISMPGISTILPQALQQMSVPPSAPPTQSVQIQTDPQSSPNPTILQPGTATADPKVIPLISITPPTPSPQGVTPPGLNFPKPAQSSKDTEKGTFPTPNTTPETWDGWLNGALEADLTWEELDWTGDLRRKRRTPNHASVLFSVTIISVQLLSALTLSPEESNASSSSDVDVVENFNICSHNHDRITHLLHLLPGEQTRFEELVDNNPDATPSQLLVGRRTLHGKIFMRSRLGGGFKRHMEPVNGIVSDAAHGFWREQNSLLITSSIYEAELHCWIPVLFSYSNGASSNSVTITDQYFIGILNFSQVERGGFMAAFVAFWMQQLENEHSEDELYRAAEVLLRGCEEHFRASVTRIKKIHSVVPVHSETHFKELALGLLSAKDLGDFHACAEVIHVEQARSA</sequence>
<accession>A0ACC1TIQ0</accession>
<reference evidence="1" key="1">
    <citation type="submission" date="2022-09" db="EMBL/GenBank/DDBJ databases">
        <title>A Global Phylogenomic Analysis of the Shiitake Genus Lentinula.</title>
        <authorList>
            <consortium name="DOE Joint Genome Institute"/>
            <person name="Sierra-Patev S."/>
            <person name="Min B."/>
            <person name="Naranjo-Ortiz M."/>
            <person name="Looney B."/>
            <person name="Konkel Z."/>
            <person name="Slot J.C."/>
            <person name="Sakamoto Y."/>
            <person name="Steenwyk J.L."/>
            <person name="Rokas A."/>
            <person name="Carro J."/>
            <person name="Camarero S."/>
            <person name="Ferreira P."/>
            <person name="Molpeceres G."/>
            <person name="Ruiz-Duenas F.J."/>
            <person name="Serrano A."/>
            <person name="Henrissat B."/>
            <person name="Drula E."/>
            <person name="Hughes K.W."/>
            <person name="Mata J.L."/>
            <person name="Ishikawa N.K."/>
            <person name="Vargas-Isla R."/>
            <person name="Ushijima S."/>
            <person name="Smith C.A."/>
            <person name="Ahrendt S."/>
            <person name="Andreopoulos W."/>
            <person name="He G."/>
            <person name="Labutti K."/>
            <person name="Lipzen A."/>
            <person name="Ng V."/>
            <person name="Riley R."/>
            <person name="Sandor L."/>
            <person name="Barry K."/>
            <person name="Martinez A.T."/>
            <person name="Xiao Y."/>
            <person name="Gibbons J.G."/>
            <person name="Terashima K."/>
            <person name="Grigoriev I.V."/>
            <person name="Hibbett D.S."/>
        </authorList>
    </citation>
    <scope>NUCLEOTIDE SEQUENCE</scope>
    <source>
        <strain evidence="1">TMI1499</strain>
    </source>
</reference>
<gene>
    <name evidence="1" type="ORF">F5876DRAFT_82964</name>
</gene>
<name>A0ACC1TIQ0_9AGAR</name>
<protein>
    <submittedName>
        <fullName evidence="1">Uncharacterized protein</fullName>
    </submittedName>
</protein>
<keyword evidence="2" id="KW-1185">Reference proteome</keyword>
<organism evidence="1 2">
    <name type="scientific">Lentinula aff. lateritia</name>
    <dbReference type="NCBI Taxonomy" id="2804960"/>
    <lineage>
        <taxon>Eukaryota</taxon>
        <taxon>Fungi</taxon>
        <taxon>Dikarya</taxon>
        <taxon>Basidiomycota</taxon>
        <taxon>Agaricomycotina</taxon>
        <taxon>Agaricomycetes</taxon>
        <taxon>Agaricomycetidae</taxon>
        <taxon>Agaricales</taxon>
        <taxon>Marasmiineae</taxon>
        <taxon>Omphalotaceae</taxon>
        <taxon>Lentinula</taxon>
    </lineage>
</organism>
<dbReference type="EMBL" id="MU795930">
    <property type="protein sequence ID" value="KAJ3804557.1"/>
    <property type="molecule type" value="Genomic_DNA"/>
</dbReference>
<dbReference type="Proteomes" id="UP001163835">
    <property type="component" value="Unassembled WGS sequence"/>
</dbReference>
<evidence type="ECO:0000313" key="1">
    <source>
        <dbReference type="EMBL" id="KAJ3804557.1"/>
    </source>
</evidence>
<evidence type="ECO:0000313" key="2">
    <source>
        <dbReference type="Proteomes" id="UP001163835"/>
    </source>
</evidence>
<proteinExistence type="predicted"/>